<dbReference type="InterPro" id="IPR024412">
    <property type="entry name" value="Lsr2_dim_dom"/>
</dbReference>
<dbReference type="OrthoDB" id="4113332at2"/>
<evidence type="ECO:0008006" key="7">
    <source>
        <dbReference type="Google" id="ProtNLM"/>
    </source>
</evidence>
<dbReference type="RefSeq" id="WP_042622273.1">
    <property type="nucleotide sequence ID" value="NZ_CP007790.1"/>
</dbReference>
<protein>
    <recommendedName>
        <fullName evidence="7">Lsr2 family protein</fullName>
    </recommendedName>
</protein>
<feature type="domain" description="Lsr2 DNA-binding" evidence="4">
    <location>
        <begin position="78"/>
        <end position="113"/>
    </location>
</feature>
<keyword evidence="1" id="KW-0238">DNA-binding</keyword>
<dbReference type="InterPro" id="IPR036625">
    <property type="entry name" value="E3-bd_dom_sf"/>
</dbReference>
<gene>
    <name evidence="5" type="ORF">B840_11835</name>
</gene>
<dbReference type="STRING" id="1224162.B840_11835"/>
<evidence type="ECO:0000259" key="4">
    <source>
        <dbReference type="Pfam" id="PF23359"/>
    </source>
</evidence>
<organism evidence="5 6">
    <name type="scientific">Corynebacterium marinum DSM 44953</name>
    <dbReference type="NCBI Taxonomy" id="1224162"/>
    <lineage>
        <taxon>Bacteria</taxon>
        <taxon>Bacillati</taxon>
        <taxon>Actinomycetota</taxon>
        <taxon>Actinomycetes</taxon>
        <taxon>Mycobacteriales</taxon>
        <taxon>Corynebacteriaceae</taxon>
        <taxon>Corynebacterium</taxon>
    </lineage>
</organism>
<evidence type="ECO:0000256" key="2">
    <source>
        <dbReference type="SAM" id="MobiDB-lite"/>
    </source>
</evidence>
<dbReference type="Proteomes" id="UP000031928">
    <property type="component" value="Chromosome"/>
</dbReference>
<name>A0A0B6TPX3_9CORY</name>
<dbReference type="InterPro" id="IPR042261">
    <property type="entry name" value="Lsr2-like_dimerization"/>
</dbReference>
<proteinExistence type="predicted"/>
<dbReference type="KEGG" id="cmq:B840_11835"/>
<dbReference type="GO" id="GO:0003677">
    <property type="term" value="F:DNA binding"/>
    <property type="evidence" value="ECO:0007669"/>
    <property type="project" value="UniProtKB-KW"/>
</dbReference>
<dbReference type="Pfam" id="PF11774">
    <property type="entry name" value="Lsr2"/>
    <property type="match status" value="1"/>
</dbReference>
<reference evidence="5 6" key="1">
    <citation type="submission" date="2014-05" db="EMBL/GenBank/DDBJ databases">
        <title>Complete genome sequence of Corynebacterium marinum DSM 44953.</title>
        <authorList>
            <person name="Schaffert L."/>
            <person name="Albersmeier A."/>
            <person name="Kalinowski J."/>
            <person name="Ruckert C."/>
        </authorList>
    </citation>
    <scope>NUCLEOTIDE SEQUENCE [LARGE SCALE GENOMIC DNA]</scope>
    <source>
        <strain evidence="5 6">DSM 44953</strain>
    </source>
</reference>
<dbReference type="AlphaFoldDB" id="A0A0B6TPX3"/>
<feature type="domain" description="Lsr2 dimerization" evidence="3">
    <location>
        <begin position="1"/>
        <end position="60"/>
    </location>
</feature>
<evidence type="ECO:0000313" key="5">
    <source>
        <dbReference type="EMBL" id="AJK69938.1"/>
    </source>
</evidence>
<dbReference type="InterPro" id="IPR055370">
    <property type="entry name" value="Lsr2_DNA-bd"/>
</dbReference>
<dbReference type="HOGENOM" id="CLU_139818_1_0_11"/>
<dbReference type="Gene3D" id="3.30.60.230">
    <property type="entry name" value="Lsr2, dimerization domain"/>
    <property type="match status" value="1"/>
</dbReference>
<accession>A0A0B6TPX3</accession>
<keyword evidence="6" id="KW-1185">Reference proteome</keyword>
<dbReference type="Gene3D" id="4.10.320.10">
    <property type="entry name" value="E3-binding domain"/>
    <property type="match status" value="1"/>
</dbReference>
<dbReference type="Pfam" id="PF23359">
    <property type="entry name" value="Lsr2_DNA-bd"/>
    <property type="match status" value="1"/>
</dbReference>
<evidence type="ECO:0000313" key="6">
    <source>
        <dbReference type="Proteomes" id="UP000031928"/>
    </source>
</evidence>
<evidence type="ECO:0000259" key="3">
    <source>
        <dbReference type="Pfam" id="PF11774"/>
    </source>
</evidence>
<sequence length="116" mass="12978">MARREITQYFDDIDNSPLKDDEVNTIRFSVDGNHYVLDLSEKNAADFRSAVEPWISAARPAPATGPQRTTNRQTSSASAKRSRAIREWARAEGLEVSERGKIPARIVDAYNEAQGK</sequence>
<dbReference type="GO" id="GO:0016746">
    <property type="term" value="F:acyltransferase activity"/>
    <property type="evidence" value="ECO:0007669"/>
    <property type="project" value="InterPro"/>
</dbReference>
<dbReference type="EMBL" id="CP007790">
    <property type="protein sequence ID" value="AJK69938.1"/>
    <property type="molecule type" value="Genomic_DNA"/>
</dbReference>
<feature type="region of interest" description="Disordered" evidence="2">
    <location>
        <begin position="58"/>
        <end position="84"/>
    </location>
</feature>
<evidence type="ECO:0000256" key="1">
    <source>
        <dbReference type="ARBA" id="ARBA00023125"/>
    </source>
</evidence>